<dbReference type="Pfam" id="PF00356">
    <property type="entry name" value="LacI"/>
    <property type="match status" value="1"/>
</dbReference>
<dbReference type="Gene3D" id="3.40.50.2300">
    <property type="match status" value="2"/>
</dbReference>
<dbReference type="CDD" id="cd01392">
    <property type="entry name" value="HTH_LacI"/>
    <property type="match status" value="1"/>
</dbReference>
<dbReference type="GO" id="GO:0000976">
    <property type="term" value="F:transcription cis-regulatory region binding"/>
    <property type="evidence" value="ECO:0007669"/>
    <property type="project" value="TreeGrafter"/>
</dbReference>
<organism evidence="6">
    <name type="scientific">hydrothermal vent metagenome</name>
    <dbReference type="NCBI Taxonomy" id="652676"/>
    <lineage>
        <taxon>unclassified sequences</taxon>
        <taxon>metagenomes</taxon>
        <taxon>ecological metagenomes</taxon>
    </lineage>
</organism>
<evidence type="ECO:0000256" key="4">
    <source>
        <dbReference type="ARBA" id="ARBA00023163"/>
    </source>
</evidence>
<dbReference type="InterPro" id="IPR046335">
    <property type="entry name" value="LacI/GalR-like_sensor"/>
</dbReference>
<dbReference type="PANTHER" id="PTHR30146:SF148">
    <property type="entry name" value="HTH-TYPE TRANSCRIPTIONAL REPRESSOR PURR-RELATED"/>
    <property type="match status" value="1"/>
</dbReference>
<dbReference type="SUPFAM" id="SSF53822">
    <property type="entry name" value="Periplasmic binding protein-like I"/>
    <property type="match status" value="1"/>
</dbReference>
<dbReference type="CDD" id="cd06267">
    <property type="entry name" value="PBP1_LacI_sugar_binding-like"/>
    <property type="match status" value="1"/>
</dbReference>
<dbReference type="InterPro" id="IPR010982">
    <property type="entry name" value="Lambda_DNA-bd_dom_sf"/>
</dbReference>
<dbReference type="GO" id="GO:0003700">
    <property type="term" value="F:DNA-binding transcription factor activity"/>
    <property type="evidence" value="ECO:0007669"/>
    <property type="project" value="TreeGrafter"/>
</dbReference>
<protein>
    <submittedName>
        <fullName evidence="6">Transcriptional regulator, LacI family</fullName>
    </submittedName>
</protein>
<keyword evidence="4" id="KW-0804">Transcription</keyword>
<evidence type="ECO:0000256" key="3">
    <source>
        <dbReference type="ARBA" id="ARBA00023125"/>
    </source>
</evidence>
<dbReference type="PROSITE" id="PS00356">
    <property type="entry name" value="HTH_LACI_1"/>
    <property type="match status" value="1"/>
</dbReference>
<proteinExistence type="predicted"/>
<dbReference type="InterPro" id="IPR028082">
    <property type="entry name" value="Peripla_BP_I"/>
</dbReference>
<dbReference type="Pfam" id="PF13377">
    <property type="entry name" value="Peripla_BP_3"/>
    <property type="match status" value="1"/>
</dbReference>
<feature type="domain" description="HTH lacI-type" evidence="5">
    <location>
        <begin position="8"/>
        <end position="62"/>
    </location>
</feature>
<dbReference type="InterPro" id="IPR000843">
    <property type="entry name" value="HTH_LacI"/>
</dbReference>
<sequence>MTQSQRRVSIIDVATAAGVSPTTVSHVLSGNRPVSEQTDRRVRAAIATLGYVPSHAAQSLRSGSMRTVGVLVPDITNYFFAQLITGVEDAASEAGFSTIVGNSRFDTARELRHLNTMAQRGVDALVYVAGAPPPRRVLRELSRRIPIALADEEIESLVTSVVVADHRKGGSLLGSHLAALGHTTALVISGPPSLASCRERLDGFKDTFTGTAIVVEADYLEGGGAAAIESHPPDGNQPYTAVCALNDLMAMGALAGLRDLGYSVPEEVSVVGFDDIAAAAVIDPPLTTVHQPAYEVGKTAATQLLNDIKRGQRRGSSRHVLDVTLVVRHSTAPPRSK</sequence>
<name>A0A3B0T9Q4_9ZZZZ</name>
<keyword evidence="3" id="KW-0238">DNA-binding</keyword>
<keyword evidence="2" id="KW-0805">Transcription regulation</keyword>
<gene>
    <name evidence="6" type="ORF">MNBD_ACTINO02-1809</name>
</gene>
<evidence type="ECO:0000259" key="5">
    <source>
        <dbReference type="PROSITE" id="PS50932"/>
    </source>
</evidence>
<accession>A0A3B0T9Q4</accession>
<evidence type="ECO:0000256" key="1">
    <source>
        <dbReference type="ARBA" id="ARBA00022491"/>
    </source>
</evidence>
<dbReference type="PANTHER" id="PTHR30146">
    <property type="entry name" value="LACI-RELATED TRANSCRIPTIONAL REPRESSOR"/>
    <property type="match status" value="1"/>
</dbReference>
<evidence type="ECO:0000256" key="2">
    <source>
        <dbReference type="ARBA" id="ARBA00023015"/>
    </source>
</evidence>
<reference evidence="6" key="1">
    <citation type="submission" date="2018-06" db="EMBL/GenBank/DDBJ databases">
        <authorList>
            <person name="Zhirakovskaya E."/>
        </authorList>
    </citation>
    <scope>NUCLEOTIDE SEQUENCE</scope>
</reference>
<keyword evidence="1" id="KW-0678">Repressor</keyword>
<dbReference type="SMART" id="SM00354">
    <property type="entry name" value="HTH_LACI"/>
    <property type="match status" value="1"/>
</dbReference>
<dbReference type="Gene3D" id="1.10.260.40">
    <property type="entry name" value="lambda repressor-like DNA-binding domains"/>
    <property type="match status" value="1"/>
</dbReference>
<dbReference type="PROSITE" id="PS50932">
    <property type="entry name" value="HTH_LACI_2"/>
    <property type="match status" value="1"/>
</dbReference>
<evidence type="ECO:0000313" key="6">
    <source>
        <dbReference type="EMBL" id="VAW08819.1"/>
    </source>
</evidence>
<dbReference type="SUPFAM" id="SSF47413">
    <property type="entry name" value="lambda repressor-like DNA-binding domains"/>
    <property type="match status" value="1"/>
</dbReference>
<dbReference type="AlphaFoldDB" id="A0A3B0T9Q4"/>
<dbReference type="EMBL" id="UOEK01000496">
    <property type="protein sequence ID" value="VAW08819.1"/>
    <property type="molecule type" value="Genomic_DNA"/>
</dbReference>